<reference evidence="2 3" key="1">
    <citation type="submission" date="2012-02" db="EMBL/GenBank/DDBJ databases">
        <title>Shotgun genome sequence of Phaeospirillum photometricum DSM 122.</title>
        <authorList>
            <person name="Duquesne K."/>
            <person name="Sturgis J."/>
        </authorList>
    </citation>
    <scope>NUCLEOTIDE SEQUENCE [LARGE SCALE GENOMIC DNA]</scope>
    <source>
        <strain evidence="3">DSM122</strain>
    </source>
</reference>
<sequence>MMLAMVERQGLRRHMGLEGVLGEGEGRENKSHRGDSPSEKRAGSLLRRARVLQIYGWNFAL</sequence>
<dbReference type="HOGENOM" id="CLU_2919787_0_0_5"/>
<protein>
    <submittedName>
        <fullName evidence="2">Uncharacterized protein</fullName>
    </submittedName>
</protein>
<evidence type="ECO:0000313" key="2">
    <source>
        <dbReference type="EMBL" id="CCG08983.1"/>
    </source>
</evidence>
<feature type="compositionally biased region" description="Basic and acidic residues" evidence="1">
    <location>
        <begin position="24"/>
        <end position="42"/>
    </location>
</feature>
<dbReference type="AlphaFoldDB" id="H6SLW8"/>
<dbReference type="Proteomes" id="UP000033220">
    <property type="component" value="Chromosome DSM 122"/>
</dbReference>
<organism evidence="2 3">
    <name type="scientific">Pararhodospirillum photometricum DSM 122</name>
    <dbReference type="NCBI Taxonomy" id="1150469"/>
    <lineage>
        <taxon>Bacteria</taxon>
        <taxon>Pseudomonadati</taxon>
        <taxon>Pseudomonadota</taxon>
        <taxon>Alphaproteobacteria</taxon>
        <taxon>Rhodospirillales</taxon>
        <taxon>Rhodospirillaceae</taxon>
        <taxon>Pararhodospirillum</taxon>
    </lineage>
</organism>
<feature type="region of interest" description="Disordered" evidence="1">
    <location>
        <begin position="17"/>
        <end position="43"/>
    </location>
</feature>
<proteinExistence type="predicted"/>
<evidence type="ECO:0000313" key="3">
    <source>
        <dbReference type="Proteomes" id="UP000033220"/>
    </source>
</evidence>
<gene>
    <name evidence="2" type="ORF">RSPPHO_02357</name>
</gene>
<dbReference type="EMBL" id="HE663493">
    <property type="protein sequence ID" value="CCG08983.1"/>
    <property type="molecule type" value="Genomic_DNA"/>
</dbReference>
<name>H6SLW8_PARPM</name>
<keyword evidence="3" id="KW-1185">Reference proteome</keyword>
<dbReference type="KEGG" id="rpm:RSPPHO_02357"/>
<evidence type="ECO:0000256" key="1">
    <source>
        <dbReference type="SAM" id="MobiDB-lite"/>
    </source>
</evidence>
<accession>H6SLW8</accession>